<name>A0AA39P0G3_9AGAR</name>
<protein>
    <submittedName>
        <fullName evidence="1">Uncharacterized protein</fullName>
    </submittedName>
</protein>
<evidence type="ECO:0000313" key="2">
    <source>
        <dbReference type="Proteomes" id="UP001175227"/>
    </source>
</evidence>
<dbReference type="Proteomes" id="UP001175227">
    <property type="component" value="Unassembled WGS sequence"/>
</dbReference>
<evidence type="ECO:0000313" key="1">
    <source>
        <dbReference type="EMBL" id="KAK0474743.1"/>
    </source>
</evidence>
<dbReference type="SUPFAM" id="SSF50630">
    <property type="entry name" value="Acid proteases"/>
    <property type="match status" value="1"/>
</dbReference>
<dbReference type="Gene3D" id="2.40.70.10">
    <property type="entry name" value="Acid Proteases"/>
    <property type="match status" value="1"/>
</dbReference>
<sequence length="758" mass="86471">MQYDLREDDQLQDLAETTETADHLSVGMMFWAGDEDEPTDSDCPDLEAVSESEECTQGNTNDESDWEIQAVAELCQTIQEESELNYSGNSTLEEELLMLGQIEISFSDIDPIKRDVGHDWNEKDACAVDRNGDPKYCWVDDATEVFGYPSTEYSDFVLHHQVEDGWTPLSIGDLYQYSVVMCLNQDAPYPGDELRWGVTSSHRFAVFRLDENTFTIIDSTSDQEELTIPASLLKNPRFRISSWYAKQRATALALPHNSAEKHRASHKMGDAVCTGLHFIISHGTSLYPDMSELRFQEKLNPYDHFEVFRNERIGKETAMIMVVDHASLAVLTIDEVRLENPYFNAIGWLAKQLKAYARLLYAKTLQQELKLSKMRRHELQESRSEQWRKHHMGNVLVVALESQLNANQPYPGDSMDPEMGMRFTVWEDKLKNQFSWIDHERGLGGEVPTDWVIDPQFSVAEFWSYQLAAFGNTAAFRDMDYPVMGHPLATAARKILTKHAPFITGNKELDEDIQYIVYPSSDGQGKEYIIEDVRCEFKTAVAVRSLMNLNFDLPCWYQTRLTQAHDALLRRLQGPVEYEFLTRFMNGFLPTSGFEQALDSLVAAADSYLHLMNGNLHWEERDGYAHIISIAGIQIEPKTYPAIQQNAAVVKDVGRVVPRPLVIVVDINGRPCRALVDTGSLGDFMSTQLADQLKVFKTYLPSPIPLHLAVQGSRSKTLCGTKVQFKYQEIRTEHYFDIANLSRYDIVLSTPWLYQHNI</sequence>
<organism evidence="1 2">
    <name type="scientific">Armillaria novae-zelandiae</name>
    <dbReference type="NCBI Taxonomy" id="153914"/>
    <lineage>
        <taxon>Eukaryota</taxon>
        <taxon>Fungi</taxon>
        <taxon>Dikarya</taxon>
        <taxon>Basidiomycota</taxon>
        <taxon>Agaricomycotina</taxon>
        <taxon>Agaricomycetes</taxon>
        <taxon>Agaricomycetidae</taxon>
        <taxon>Agaricales</taxon>
        <taxon>Marasmiineae</taxon>
        <taxon>Physalacriaceae</taxon>
        <taxon>Armillaria</taxon>
    </lineage>
</organism>
<dbReference type="CDD" id="cd00303">
    <property type="entry name" value="retropepsin_like"/>
    <property type="match status" value="1"/>
</dbReference>
<accession>A0AA39P0G3</accession>
<dbReference type="AlphaFoldDB" id="A0AA39P0G3"/>
<dbReference type="EMBL" id="JAUEPR010000025">
    <property type="protein sequence ID" value="KAK0474743.1"/>
    <property type="molecule type" value="Genomic_DNA"/>
</dbReference>
<keyword evidence="2" id="KW-1185">Reference proteome</keyword>
<gene>
    <name evidence="1" type="ORF">IW261DRAFT_1568223</name>
</gene>
<proteinExistence type="predicted"/>
<comment type="caution">
    <text evidence="1">The sequence shown here is derived from an EMBL/GenBank/DDBJ whole genome shotgun (WGS) entry which is preliminary data.</text>
</comment>
<reference evidence="1" key="1">
    <citation type="submission" date="2023-06" db="EMBL/GenBank/DDBJ databases">
        <authorList>
            <consortium name="Lawrence Berkeley National Laboratory"/>
            <person name="Ahrendt S."/>
            <person name="Sahu N."/>
            <person name="Indic B."/>
            <person name="Wong-Bajracharya J."/>
            <person name="Merenyi Z."/>
            <person name="Ke H.-M."/>
            <person name="Monk M."/>
            <person name="Kocsube S."/>
            <person name="Drula E."/>
            <person name="Lipzen A."/>
            <person name="Balint B."/>
            <person name="Henrissat B."/>
            <person name="Andreopoulos B."/>
            <person name="Martin F.M."/>
            <person name="Harder C.B."/>
            <person name="Rigling D."/>
            <person name="Ford K.L."/>
            <person name="Foster G.D."/>
            <person name="Pangilinan J."/>
            <person name="Papanicolaou A."/>
            <person name="Barry K."/>
            <person name="LaButti K."/>
            <person name="Viragh M."/>
            <person name="Koriabine M."/>
            <person name="Yan M."/>
            <person name="Riley R."/>
            <person name="Champramary S."/>
            <person name="Plett K.L."/>
            <person name="Tsai I.J."/>
            <person name="Slot J."/>
            <person name="Sipos G."/>
            <person name="Plett J."/>
            <person name="Nagy L.G."/>
            <person name="Grigoriev I.V."/>
        </authorList>
    </citation>
    <scope>NUCLEOTIDE SEQUENCE</scope>
    <source>
        <strain evidence="1">ICMP 16352</strain>
    </source>
</reference>
<dbReference type="InterPro" id="IPR021109">
    <property type="entry name" value="Peptidase_aspartic_dom_sf"/>
</dbReference>